<dbReference type="Pfam" id="PF00400">
    <property type="entry name" value="WD40"/>
    <property type="match status" value="5"/>
</dbReference>
<dbReference type="FunFam" id="2.130.10.10:FF:000607">
    <property type="entry name" value="Autophagy related 16 like 1"/>
    <property type="match status" value="1"/>
</dbReference>
<dbReference type="PRINTS" id="PR00309">
    <property type="entry name" value="ARRESTIN"/>
</dbReference>
<dbReference type="PROSITE" id="PS50082">
    <property type="entry name" value="WD_REPEATS_2"/>
    <property type="match status" value="4"/>
</dbReference>
<evidence type="ECO:0000313" key="18">
    <source>
        <dbReference type="Proteomes" id="UP001152622"/>
    </source>
</evidence>
<dbReference type="GO" id="GO:0042802">
    <property type="term" value="F:identical protein binding"/>
    <property type="evidence" value="ECO:0007669"/>
    <property type="project" value="UniProtKB-ARBA"/>
</dbReference>
<protein>
    <recommendedName>
        <fullName evidence="13">APG16-like 1</fullName>
    </recommendedName>
</protein>
<dbReference type="PROSITE" id="PS00678">
    <property type="entry name" value="WD_REPEATS_1"/>
    <property type="match status" value="3"/>
</dbReference>
<keyword evidence="11" id="KW-0175">Coiled coil</keyword>
<dbReference type="CDD" id="cd00200">
    <property type="entry name" value="WD40"/>
    <property type="match status" value="1"/>
</dbReference>
<evidence type="ECO:0000256" key="11">
    <source>
        <dbReference type="ARBA" id="ARBA00023054"/>
    </source>
</evidence>
<keyword evidence="5" id="KW-0813">Transport</keyword>
<dbReference type="InterPro" id="IPR036322">
    <property type="entry name" value="WD40_repeat_dom_sf"/>
</dbReference>
<sequence length="1052" mass="117604">MSGADCRTPCWWKRHIAEQLKRRDRVQRQAFEEIIHQYNRLLEKSDLQAVLSERLQPDKSDLQNRHDLRYPVSCSPGADVGRSDALLQEMAQIRIRHQEELTELHKKRGELAQNVIELNNQMQQKDKNIQTNEAKMLQYQKRISELEAECRDLRSTLQDLERAKQMLKDEYDALQITFGALEEKLRRTTEDNQELVSRWMAEKSQEANRLNAENEKDTRRRQAKLQKDLAEAAKEPLPLDPDDDIEVLPEDIPEGAGTADTSPSRAPGRTPSKRNSQPPATGLLDSISSIFGLSESVMPGLHPPDCRRRSVNSYGSMPDGTEPPAGVCAEVRVPSTALHTFDAHDGEVNAVCFSPGSRLLATGGTDRRVKLWEVVSGRCEQKGALTGSNAGITSIEFDSAGSYLLAASNDFASRIWTVDDFRLRHTLTGHSGKVLSARFLLDNARIVSGSYDRTLKLWDLRSKVCMKTVFAGSSCNDIVCTEQCVMSGHFDKKVRFWDIRAESIVRELELLGRVTSLDLNHDRTELLTCSRDDLLKIIDLRTNCVRQSFSAQGFKCGSDWTRVTFSPDGCYVAAGSADGTLFVWNVLTGNLERTLDKHHSAAINAVSWSPSGAHVVTVEKGSKAVLWSDIRRRGSAGGDVSRPDHAGYKYCLGGKGLRTWVGSRQAHYLSHIRLKGALASIMSPKHVVFKKFSRDKSVGMYMGKRDFVDHVDFVDPVDGVLLVDPEQLKGKKVYVMLSCTFRYGRDDMDVLGVAFRRDIYLSTRQVYPPLQDKERSTHTRMQERLLHKLGINAYPFFFEFPDNLPCSVALQPLPTDVGKHCAVEFEVKAFCAGNQDEKIHKRSTVRLAIRKVQYAPEKDGPAPSNETTREFLLSDKPLHMEVSLEKQTYYHGEPINVHVNISNSSNKTVKGISVSVEQMANVVLYCNDKYVKPVAIEETSDSVDPSTSLKKVYTLLPLLVNNRERRGIALDGKLKHEDTNLASSSLVKEGVLKEILGMLVSYRVVVKISVGGMVGSSEVGVEVPFQLMHPKPDSGMVGNDDEEGNASPAEMS</sequence>
<dbReference type="Pfam" id="PF08614">
    <property type="entry name" value="ATG16"/>
    <property type="match status" value="1"/>
</dbReference>
<comment type="similarity">
    <text evidence="3">Belongs to the arrestin family.</text>
</comment>
<feature type="compositionally biased region" description="Acidic residues" evidence="15">
    <location>
        <begin position="240"/>
        <end position="253"/>
    </location>
</feature>
<keyword evidence="10" id="KW-0072">Autophagy</keyword>
<dbReference type="GO" id="GO:0016237">
    <property type="term" value="P:microautophagy"/>
    <property type="evidence" value="ECO:0007669"/>
    <property type="project" value="UniProtKB-ARBA"/>
</dbReference>
<dbReference type="PANTHER" id="PTHR19878:SF6">
    <property type="entry name" value="AUTOPHAGY-RELATED PROTEIN 16-1"/>
    <property type="match status" value="1"/>
</dbReference>
<evidence type="ECO:0000256" key="15">
    <source>
        <dbReference type="SAM" id="MobiDB-lite"/>
    </source>
</evidence>
<dbReference type="SUPFAM" id="SSF50978">
    <property type="entry name" value="WD40 repeat-like"/>
    <property type="match status" value="1"/>
</dbReference>
<dbReference type="InterPro" id="IPR011021">
    <property type="entry name" value="Arrestin-like_N"/>
</dbReference>
<evidence type="ECO:0000256" key="12">
    <source>
        <dbReference type="ARBA" id="ARBA00023136"/>
    </source>
</evidence>
<dbReference type="PROSITE" id="PS00295">
    <property type="entry name" value="ARRESTINS"/>
    <property type="match status" value="1"/>
</dbReference>
<dbReference type="GO" id="GO:0034274">
    <property type="term" value="C:Atg12-Atg5-Atg16 complex"/>
    <property type="evidence" value="ECO:0007669"/>
    <property type="project" value="TreeGrafter"/>
</dbReference>
<name>A0A9Q1FV02_SYNKA</name>
<organism evidence="17 18">
    <name type="scientific">Synaphobranchus kaupii</name>
    <name type="common">Kaup's arrowtooth eel</name>
    <dbReference type="NCBI Taxonomy" id="118154"/>
    <lineage>
        <taxon>Eukaryota</taxon>
        <taxon>Metazoa</taxon>
        <taxon>Chordata</taxon>
        <taxon>Craniata</taxon>
        <taxon>Vertebrata</taxon>
        <taxon>Euteleostomi</taxon>
        <taxon>Actinopterygii</taxon>
        <taxon>Neopterygii</taxon>
        <taxon>Teleostei</taxon>
        <taxon>Anguilliformes</taxon>
        <taxon>Synaphobranchidae</taxon>
        <taxon>Synaphobranchus</taxon>
    </lineage>
</organism>
<dbReference type="InterPro" id="IPR045160">
    <property type="entry name" value="ATG16"/>
</dbReference>
<dbReference type="InterPro" id="IPR019775">
    <property type="entry name" value="WD40_repeat_CS"/>
</dbReference>
<evidence type="ECO:0000256" key="4">
    <source>
        <dbReference type="ARBA" id="ARBA00009271"/>
    </source>
</evidence>
<dbReference type="GO" id="GO:0034045">
    <property type="term" value="C:phagophore assembly site membrane"/>
    <property type="evidence" value="ECO:0007669"/>
    <property type="project" value="UniProtKB-SubCell"/>
</dbReference>
<dbReference type="FunFam" id="2.60.40.840:FF:000002">
    <property type="entry name" value="Arrestin 3"/>
    <property type="match status" value="1"/>
</dbReference>
<dbReference type="SUPFAM" id="SSF81296">
    <property type="entry name" value="E set domains"/>
    <property type="match status" value="2"/>
</dbReference>
<dbReference type="GO" id="GO:0007399">
    <property type="term" value="P:nervous system development"/>
    <property type="evidence" value="ECO:0007669"/>
    <property type="project" value="UniProtKB-ARBA"/>
</dbReference>
<dbReference type="SMART" id="SM00320">
    <property type="entry name" value="WD40"/>
    <property type="match status" value="7"/>
</dbReference>
<evidence type="ECO:0000256" key="7">
    <source>
        <dbReference type="ARBA" id="ARBA00022574"/>
    </source>
</evidence>
<dbReference type="AlphaFoldDB" id="A0A9Q1FV02"/>
<evidence type="ECO:0000256" key="6">
    <source>
        <dbReference type="ARBA" id="ARBA00022490"/>
    </source>
</evidence>
<dbReference type="InterPro" id="IPR013923">
    <property type="entry name" value="Autophagy-rel_prot_16_dom"/>
</dbReference>
<evidence type="ECO:0000256" key="5">
    <source>
        <dbReference type="ARBA" id="ARBA00022448"/>
    </source>
</evidence>
<evidence type="ECO:0000256" key="3">
    <source>
        <dbReference type="ARBA" id="ARBA00005298"/>
    </source>
</evidence>
<feature type="repeat" description="WD" evidence="14">
    <location>
        <begin position="563"/>
        <end position="594"/>
    </location>
</feature>
<feature type="repeat" description="WD" evidence="14">
    <location>
        <begin position="427"/>
        <end position="468"/>
    </location>
</feature>
<keyword evidence="12" id="KW-0472">Membrane</keyword>
<dbReference type="InterPro" id="IPR015943">
    <property type="entry name" value="WD40/YVTN_repeat-like_dom_sf"/>
</dbReference>
<dbReference type="InterPro" id="IPR014752">
    <property type="entry name" value="Arrestin-like_C"/>
</dbReference>
<evidence type="ECO:0000256" key="14">
    <source>
        <dbReference type="PROSITE-ProRule" id="PRU00221"/>
    </source>
</evidence>
<feature type="domain" description="Arrestin C-terminal-like" evidence="16">
    <location>
        <begin position="874"/>
        <end position="1032"/>
    </location>
</feature>
<dbReference type="PROSITE" id="PS50294">
    <property type="entry name" value="WD_REPEATS_REGION"/>
    <property type="match status" value="3"/>
</dbReference>
<comment type="caution">
    <text evidence="17">The sequence shown here is derived from an EMBL/GenBank/DDBJ whole genome shotgun (WGS) entry which is preliminary data.</text>
</comment>
<dbReference type="OrthoDB" id="6262491at2759"/>
<dbReference type="CDD" id="cd22887">
    <property type="entry name" value="Atg16_CCD"/>
    <property type="match status" value="1"/>
</dbReference>
<feature type="repeat" description="WD" evidence="14">
    <location>
        <begin position="385"/>
        <end position="426"/>
    </location>
</feature>
<dbReference type="Gene3D" id="1.20.5.170">
    <property type="match status" value="1"/>
</dbReference>
<dbReference type="FunFam" id="1.20.5.170:FF:000039">
    <property type="entry name" value="Autophagy-related protein 16-1 isoform 1"/>
    <property type="match status" value="1"/>
</dbReference>
<keyword evidence="7 14" id="KW-0853">WD repeat</keyword>
<feature type="repeat" description="WD" evidence="14">
    <location>
        <begin position="341"/>
        <end position="382"/>
    </location>
</feature>
<evidence type="ECO:0000256" key="9">
    <source>
        <dbReference type="ARBA" id="ARBA00022927"/>
    </source>
</evidence>
<dbReference type="FunFam" id="2.130.10.10:FF:000155">
    <property type="entry name" value="Autophagy-related protein 16-1 isoform 1"/>
    <property type="match status" value="1"/>
</dbReference>
<dbReference type="GO" id="GO:0001750">
    <property type="term" value="C:photoreceptor outer segment"/>
    <property type="evidence" value="ECO:0007669"/>
    <property type="project" value="UniProtKB-ARBA"/>
</dbReference>
<evidence type="ECO:0000259" key="16">
    <source>
        <dbReference type="SMART" id="SM01017"/>
    </source>
</evidence>
<dbReference type="PANTHER" id="PTHR19878">
    <property type="entry name" value="AUTOPHAGY PROTEIN 16-LIKE"/>
    <property type="match status" value="1"/>
</dbReference>
<dbReference type="GO" id="GO:0015031">
    <property type="term" value="P:protein transport"/>
    <property type="evidence" value="ECO:0007669"/>
    <property type="project" value="UniProtKB-KW"/>
</dbReference>
<dbReference type="GO" id="GO:0034497">
    <property type="term" value="P:protein localization to phagophore assembly site"/>
    <property type="evidence" value="ECO:0007669"/>
    <property type="project" value="UniProtKB-ARBA"/>
</dbReference>
<dbReference type="InterPro" id="IPR000698">
    <property type="entry name" value="Arrestin"/>
</dbReference>
<dbReference type="InterPro" id="IPR020472">
    <property type="entry name" value="WD40_PAC1"/>
</dbReference>
<keyword evidence="9" id="KW-0653">Protein transport</keyword>
<reference evidence="17" key="1">
    <citation type="journal article" date="2023" name="Science">
        <title>Genome structures resolve the early diversification of teleost fishes.</title>
        <authorList>
            <person name="Parey E."/>
            <person name="Louis A."/>
            <person name="Montfort J."/>
            <person name="Bouchez O."/>
            <person name="Roques C."/>
            <person name="Iampietro C."/>
            <person name="Lluch J."/>
            <person name="Castinel A."/>
            <person name="Donnadieu C."/>
            <person name="Desvignes T."/>
            <person name="Floi Bucao C."/>
            <person name="Jouanno E."/>
            <person name="Wen M."/>
            <person name="Mejri S."/>
            <person name="Dirks R."/>
            <person name="Jansen H."/>
            <person name="Henkel C."/>
            <person name="Chen W.J."/>
            <person name="Zahm M."/>
            <person name="Cabau C."/>
            <person name="Klopp C."/>
            <person name="Thompson A.W."/>
            <person name="Robinson-Rechavi M."/>
            <person name="Braasch I."/>
            <person name="Lecointre G."/>
            <person name="Bobe J."/>
            <person name="Postlethwait J.H."/>
            <person name="Berthelot C."/>
            <person name="Roest Crollius H."/>
            <person name="Guiguen Y."/>
        </authorList>
    </citation>
    <scope>NUCLEOTIDE SEQUENCE</scope>
    <source>
        <strain evidence="17">WJC10195</strain>
    </source>
</reference>
<feature type="region of interest" description="Disordered" evidence="15">
    <location>
        <begin position="205"/>
        <end position="224"/>
    </location>
</feature>
<feature type="region of interest" description="Disordered" evidence="15">
    <location>
        <begin position="1030"/>
        <end position="1052"/>
    </location>
</feature>
<dbReference type="Pfam" id="PF00339">
    <property type="entry name" value="Arrestin_N"/>
    <property type="match status" value="1"/>
</dbReference>
<dbReference type="InterPro" id="IPR001680">
    <property type="entry name" value="WD40_rpt"/>
</dbReference>
<dbReference type="InterPro" id="IPR017864">
    <property type="entry name" value="Arrestin_CS"/>
</dbReference>
<dbReference type="Gene3D" id="2.130.10.10">
    <property type="entry name" value="YVTN repeat-like/Quinoprotein amine dehydrogenase"/>
    <property type="match status" value="3"/>
</dbReference>
<dbReference type="Gene3D" id="2.60.40.840">
    <property type="match status" value="1"/>
</dbReference>
<comment type="subcellular location">
    <subcellularLocation>
        <location evidence="1">Cytoplasm</location>
    </subcellularLocation>
    <subcellularLocation>
        <location evidence="2">Preautophagosomal structure membrane</location>
        <topology evidence="2">Peripheral membrane protein</topology>
    </subcellularLocation>
</comment>
<evidence type="ECO:0000256" key="10">
    <source>
        <dbReference type="ARBA" id="ARBA00023006"/>
    </source>
</evidence>
<evidence type="ECO:0000256" key="1">
    <source>
        <dbReference type="ARBA" id="ARBA00004496"/>
    </source>
</evidence>
<evidence type="ECO:0000256" key="8">
    <source>
        <dbReference type="ARBA" id="ARBA00022737"/>
    </source>
</evidence>
<keyword evidence="8" id="KW-0677">Repeat</keyword>
<dbReference type="GO" id="GO:0000421">
    <property type="term" value="C:autophagosome membrane"/>
    <property type="evidence" value="ECO:0007669"/>
    <property type="project" value="TreeGrafter"/>
</dbReference>
<evidence type="ECO:0000256" key="2">
    <source>
        <dbReference type="ARBA" id="ARBA00004623"/>
    </source>
</evidence>
<dbReference type="Gene3D" id="2.60.40.640">
    <property type="match status" value="1"/>
</dbReference>
<evidence type="ECO:0000313" key="17">
    <source>
        <dbReference type="EMBL" id="KAJ8368180.1"/>
    </source>
</evidence>
<comment type="similarity">
    <text evidence="4">Belongs to the WD repeat ATG16 family.</text>
</comment>
<gene>
    <name evidence="17" type="ORF">SKAU_G00082080</name>
</gene>
<dbReference type="InterPro" id="IPR011022">
    <property type="entry name" value="Arrestin_C-like"/>
</dbReference>
<dbReference type="Proteomes" id="UP001152622">
    <property type="component" value="Chromosome 3"/>
</dbReference>
<dbReference type="GO" id="GO:0007165">
    <property type="term" value="P:signal transduction"/>
    <property type="evidence" value="ECO:0007669"/>
    <property type="project" value="InterPro"/>
</dbReference>
<proteinExistence type="inferred from homology"/>
<dbReference type="EMBL" id="JAINUF010000003">
    <property type="protein sequence ID" value="KAJ8368180.1"/>
    <property type="molecule type" value="Genomic_DNA"/>
</dbReference>
<dbReference type="FunFam" id="2.60.40.640:FF:000011">
    <property type="entry name" value="S-arrestin isoform X2"/>
    <property type="match status" value="1"/>
</dbReference>
<dbReference type="PRINTS" id="PR00320">
    <property type="entry name" value="GPROTEINBRPT"/>
</dbReference>
<dbReference type="SMART" id="SM01017">
    <property type="entry name" value="Arrestin_C"/>
    <property type="match status" value="1"/>
</dbReference>
<dbReference type="InterPro" id="IPR014753">
    <property type="entry name" value="Arrestin_N"/>
</dbReference>
<dbReference type="InterPro" id="IPR014756">
    <property type="entry name" value="Ig_E-set"/>
</dbReference>
<dbReference type="GO" id="GO:0005829">
    <property type="term" value="C:cytosol"/>
    <property type="evidence" value="ECO:0007669"/>
    <property type="project" value="UniProtKB-ARBA"/>
</dbReference>
<dbReference type="GO" id="GO:0043495">
    <property type="term" value="F:protein-membrane adaptor activity"/>
    <property type="evidence" value="ECO:0007669"/>
    <property type="project" value="TreeGrafter"/>
</dbReference>
<evidence type="ECO:0000256" key="13">
    <source>
        <dbReference type="ARBA" id="ARBA00076334"/>
    </source>
</evidence>
<dbReference type="Pfam" id="PF02752">
    <property type="entry name" value="Arrestin_C"/>
    <property type="match status" value="1"/>
</dbReference>
<keyword evidence="6" id="KW-0963">Cytoplasm</keyword>
<dbReference type="FunFam" id="2.130.10.10:FF:000337">
    <property type="entry name" value="ATG16 autophagy related 16-like 1 (S. cerevisiae)"/>
    <property type="match status" value="1"/>
</dbReference>
<feature type="region of interest" description="Disordered" evidence="15">
    <location>
        <begin position="231"/>
        <end position="284"/>
    </location>
</feature>
<keyword evidence="18" id="KW-1185">Reference proteome</keyword>
<accession>A0A9Q1FV02</accession>